<evidence type="ECO:0000313" key="2">
    <source>
        <dbReference type="EMBL" id="KAK8478582.1"/>
    </source>
</evidence>
<proteinExistence type="predicted"/>
<keyword evidence="3" id="KW-1185">Reference proteome</keyword>
<dbReference type="InterPro" id="IPR026960">
    <property type="entry name" value="RVT-Znf"/>
</dbReference>
<evidence type="ECO:0000313" key="3">
    <source>
        <dbReference type="Proteomes" id="UP001472677"/>
    </source>
</evidence>
<organism evidence="2 3">
    <name type="scientific">Hibiscus sabdariffa</name>
    <name type="common">roselle</name>
    <dbReference type="NCBI Taxonomy" id="183260"/>
    <lineage>
        <taxon>Eukaryota</taxon>
        <taxon>Viridiplantae</taxon>
        <taxon>Streptophyta</taxon>
        <taxon>Embryophyta</taxon>
        <taxon>Tracheophyta</taxon>
        <taxon>Spermatophyta</taxon>
        <taxon>Magnoliopsida</taxon>
        <taxon>eudicotyledons</taxon>
        <taxon>Gunneridae</taxon>
        <taxon>Pentapetalae</taxon>
        <taxon>rosids</taxon>
        <taxon>malvids</taxon>
        <taxon>Malvales</taxon>
        <taxon>Malvaceae</taxon>
        <taxon>Malvoideae</taxon>
        <taxon>Hibiscus</taxon>
    </lineage>
</organism>
<dbReference type="EMBL" id="JBBPBM010002470">
    <property type="protein sequence ID" value="KAK8478582.1"/>
    <property type="molecule type" value="Genomic_DNA"/>
</dbReference>
<evidence type="ECO:0000259" key="1">
    <source>
        <dbReference type="Pfam" id="PF13966"/>
    </source>
</evidence>
<dbReference type="Pfam" id="PF13966">
    <property type="entry name" value="zf-RVT"/>
    <property type="match status" value="1"/>
</dbReference>
<feature type="domain" description="Reverse transcriptase zinc-binding" evidence="1">
    <location>
        <begin position="91"/>
        <end position="187"/>
    </location>
</feature>
<gene>
    <name evidence="2" type="ORF">V6N12_035130</name>
</gene>
<dbReference type="Proteomes" id="UP001472677">
    <property type="component" value="Unassembled WGS sequence"/>
</dbReference>
<protein>
    <recommendedName>
        <fullName evidence="1">Reverse transcriptase zinc-binding domain-containing protein</fullName>
    </recommendedName>
</protein>
<accession>A0ABR1ZDX5</accession>
<reference evidence="2 3" key="1">
    <citation type="journal article" date="2024" name="G3 (Bethesda)">
        <title>Genome assembly of Hibiscus sabdariffa L. provides insights into metabolisms of medicinal natural products.</title>
        <authorList>
            <person name="Kim T."/>
        </authorList>
    </citation>
    <scope>NUCLEOTIDE SEQUENCE [LARGE SCALE GENOMIC DNA]</scope>
    <source>
        <strain evidence="2">TK-2024</strain>
        <tissue evidence="2">Old leaves</tissue>
    </source>
</reference>
<comment type="caution">
    <text evidence="2">The sequence shown here is derived from an EMBL/GenBank/DDBJ whole genome shotgun (WGS) entry which is preliminary data.</text>
</comment>
<name>A0ABR1ZDX5_9ROSI</name>
<sequence length="230" mass="25981">MGWRVGNGTSINIWKEAWISGPGNGKVNSDANNSQLSVAADLINSEDHTWNEDIIFSNFNHQQAVQILCMSLSDNGSPDLRIWRGDHSGIFSVRSGYRWLTNSIDAYSNDPISVEETWYNKFLVSVWALKLPSKIKIHFWRVINNFIPTFSNLVTRKISVQTQCLLCQSESESVSHLVKGCSFTQQVLSELGILTCPWQTEQSFASWLSVAFESLNSTARRTFVVALWTI</sequence>